<gene>
    <name evidence="1" type="ORF">EPA93_15695</name>
</gene>
<protein>
    <recommendedName>
        <fullName evidence="3">Transposase DDE domain-containing protein</fullName>
    </recommendedName>
</protein>
<accession>A0A4P6JPP0</accession>
<dbReference type="EMBL" id="CP035758">
    <property type="protein sequence ID" value="QBD77358.1"/>
    <property type="molecule type" value="Genomic_DNA"/>
</dbReference>
<sequence>MKTRSKTQIASTLITSCGKEFAQILAQWTWDIRLELGQQLSPTELRTTEFAHARDTDQPATNVPAPEVAPTPPGVYGPPQWARPSSPHGFPGSTFTPQPDGTLRCPANHPLYPKARRPEQNDSLRVLYAVRIGHCCSCPLRSQCQESLSTLKLRRVSAVPRPLDAPHSDSSPPAETISAPRASALARLAAL</sequence>
<proteinExistence type="predicted"/>
<name>A0A4P6JPP0_KTERU</name>
<reference evidence="1 2" key="1">
    <citation type="submission" date="2019-01" db="EMBL/GenBank/DDBJ databases">
        <title>Ktedonosporobacter rubrisoli SCAWS-G2.</title>
        <authorList>
            <person name="Huang Y."/>
            <person name="Yan B."/>
        </authorList>
    </citation>
    <scope>NUCLEOTIDE SEQUENCE [LARGE SCALE GENOMIC DNA]</scope>
    <source>
        <strain evidence="1 2">SCAWS-G2</strain>
    </source>
</reference>
<keyword evidence="2" id="KW-1185">Reference proteome</keyword>
<dbReference type="KEGG" id="kbs:EPA93_15695"/>
<dbReference type="OrthoDB" id="150704at2"/>
<evidence type="ECO:0000313" key="1">
    <source>
        <dbReference type="EMBL" id="QBD77358.1"/>
    </source>
</evidence>
<dbReference type="RefSeq" id="WP_129888415.1">
    <property type="nucleotide sequence ID" value="NZ_CP035758.1"/>
</dbReference>
<organism evidence="1 2">
    <name type="scientific">Ktedonosporobacter rubrisoli</name>
    <dbReference type="NCBI Taxonomy" id="2509675"/>
    <lineage>
        <taxon>Bacteria</taxon>
        <taxon>Bacillati</taxon>
        <taxon>Chloroflexota</taxon>
        <taxon>Ktedonobacteria</taxon>
        <taxon>Ktedonobacterales</taxon>
        <taxon>Ktedonosporobacteraceae</taxon>
        <taxon>Ktedonosporobacter</taxon>
    </lineage>
</organism>
<dbReference type="Proteomes" id="UP000290365">
    <property type="component" value="Chromosome"/>
</dbReference>
<evidence type="ECO:0008006" key="3">
    <source>
        <dbReference type="Google" id="ProtNLM"/>
    </source>
</evidence>
<dbReference type="PROSITE" id="PS51257">
    <property type="entry name" value="PROKAR_LIPOPROTEIN"/>
    <property type="match status" value="1"/>
</dbReference>
<evidence type="ECO:0000313" key="2">
    <source>
        <dbReference type="Proteomes" id="UP000290365"/>
    </source>
</evidence>
<dbReference type="AlphaFoldDB" id="A0A4P6JPP0"/>